<keyword evidence="2" id="KW-1185">Reference proteome</keyword>
<dbReference type="GO" id="GO:0004615">
    <property type="term" value="F:phosphomannomutase activity"/>
    <property type="evidence" value="ECO:0007669"/>
    <property type="project" value="InterPro"/>
</dbReference>
<protein>
    <submittedName>
        <fullName evidence="1">Uncharacterized protein</fullName>
    </submittedName>
</protein>
<accession>A0AAD7CZD4</accession>
<feature type="non-terminal residue" evidence="1">
    <location>
        <position position="1"/>
    </location>
</feature>
<sequence length="100" mass="11515">ELLCTLQMKVIISFVGSSDLVKFSEQLYAFTENGLTTDKMSQVFKSQSYNQICWRGPVQVARQFYPALPHGHGFRDPNGWNLCGILQQHDQCQPYWVQCI</sequence>
<evidence type="ECO:0000313" key="1">
    <source>
        <dbReference type="EMBL" id="KAJ7671216.1"/>
    </source>
</evidence>
<dbReference type="InterPro" id="IPR005002">
    <property type="entry name" value="PMM"/>
</dbReference>
<reference evidence="1" key="1">
    <citation type="submission" date="2023-03" db="EMBL/GenBank/DDBJ databases">
        <title>Massive genome expansion in bonnet fungi (Mycena s.s.) driven by repeated elements and novel gene families across ecological guilds.</title>
        <authorList>
            <consortium name="Lawrence Berkeley National Laboratory"/>
            <person name="Harder C.B."/>
            <person name="Miyauchi S."/>
            <person name="Viragh M."/>
            <person name="Kuo A."/>
            <person name="Thoen E."/>
            <person name="Andreopoulos B."/>
            <person name="Lu D."/>
            <person name="Skrede I."/>
            <person name="Drula E."/>
            <person name="Henrissat B."/>
            <person name="Morin E."/>
            <person name="Kohler A."/>
            <person name="Barry K."/>
            <person name="LaButti K."/>
            <person name="Morin E."/>
            <person name="Salamov A."/>
            <person name="Lipzen A."/>
            <person name="Mereny Z."/>
            <person name="Hegedus B."/>
            <person name="Baldrian P."/>
            <person name="Stursova M."/>
            <person name="Weitz H."/>
            <person name="Taylor A."/>
            <person name="Grigoriev I.V."/>
            <person name="Nagy L.G."/>
            <person name="Martin F."/>
            <person name="Kauserud H."/>
        </authorList>
    </citation>
    <scope>NUCLEOTIDE SEQUENCE</scope>
    <source>
        <strain evidence="1">CBHHK067</strain>
    </source>
</reference>
<dbReference type="GO" id="GO:0009298">
    <property type="term" value="P:GDP-mannose biosynthetic process"/>
    <property type="evidence" value="ECO:0007669"/>
    <property type="project" value="InterPro"/>
</dbReference>
<proteinExistence type="predicted"/>
<dbReference type="Proteomes" id="UP001221757">
    <property type="component" value="Unassembled WGS sequence"/>
</dbReference>
<dbReference type="AlphaFoldDB" id="A0AAD7CZD4"/>
<organism evidence="1 2">
    <name type="scientific">Mycena rosella</name>
    <name type="common">Pink bonnet</name>
    <name type="synonym">Agaricus rosellus</name>
    <dbReference type="NCBI Taxonomy" id="1033263"/>
    <lineage>
        <taxon>Eukaryota</taxon>
        <taxon>Fungi</taxon>
        <taxon>Dikarya</taxon>
        <taxon>Basidiomycota</taxon>
        <taxon>Agaricomycotina</taxon>
        <taxon>Agaricomycetes</taxon>
        <taxon>Agaricomycetidae</taxon>
        <taxon>Agaricales</taxon>
        <taxon>Marasmiineae</taxon>
        <taxon>Mycenaceae</taxon>
        <taxon>Mycena</taxon>
    </lineage>
</organism>
<name>A0AAD7CZD4_MYCRO</name>
<comment type="caution">
    <text evidence="1">The sequence shown here is derived from an EMBL/GenBank/DDBJ whole genome shotgun (WGS) entry which is preliminary data.</text>
</comment>
<dbReference type="Pfam" id="PF03332">
    <property type="entry name" value="PMM"/>
    <property type="match status" value="1"/>
</dbReference>
<feature type="non-terminal residue" evidence="1">
    <location>
        <position position="100"/>
    </location>
</feature>
<dbReference type="EMBL" id="JARKIE010000174">
    <property type="protein sequence ID" value="KAJ7671216.1"/>
    <property type="molecule type" value="Genomic_DNA"/>
</dbReference>
<evidence type="ECO:0000313" key="2">
    <source>
        <dbReference type="Proteomes" id="UP001221757"/>
    </source>
</evidence>
<gene>
    <name evidence="1" type="ORF">B0H17DRAFT_1245104</name>
</gene>